<dbReference type="OrthoDB" id="5294764at2"/>
<dbReference type="PANTHER" id="PTHR34290">
    <property type="entry name" value="SI:CH73-390P7.2"/>
    <property type="match status" value="1"/>
</dbReference>
<keyword evidence="2" id="KW-1185">Reference proteome</keyword>
<dbReference type="InterPro" id="IPR044691">
    <property type="entry name" value="DCC1_Trx"/>
</dbReference>
<evidence type="ECO:0000313" key="2">
    <source>
        <dbReference type="Proteomes" id="UP000305760"/>
    </source>
</evidence>
<dbReference type="RefSeq" id="WP_139445489.1">
    <property type="nucleotide sequence ID" value="NZ_SMDR01000001.1"/>
</dbReference>
<gene>
    <name evidence="1" type="ORF">E1B00_03005</name>
</gene>
<proteinExistence type="predicted"/>
<dbReference type="GO" id="GO:0015035">
    <property type="term" value="F:protein-disulfide reductase activity"/>
    <property type="evidence" value="ECO:0007669"/>
    <property type="project" value="InterPro"/>
</dbReference>
<name>A0A5C4RV03_9GAMM</name>
<dbReference type="PANTHER" id="PTHR34290:SF2">
    <property type="entry name" value="OS04G0668800 PROTEIN"/>
    <property type="match status" value="1"/>
</dbReference>
<sequence>MSAAWPLVIYYDASCPLCREEMHALIAHDVQARLRLVDASPASFEDEHTRAAGIGHAALMQLIHARDREGRWYRGVEVFELAYGAAGLAGIAAVWGHPRLRPLWDRLYPWVARFRQPLSRLRLNRLYGALVRRAAARAQRRAGACAAGVCAVPETPPPGPSTPA</sequence>
<dbReference type="EMBL" id="SMDR01000001">
    <property type="protein sequence ID" value="TNJ34765.1"/>
    <property type="molecule type" value="Genomic_DNA"/>
</dbReference>
<dbReference type="InterPro" id="IPR007263">
    <property type="entry name" value="DCC1-like"/>
</dbReference>
<protein>
    <submittedName>
        <fullName evidence="1">DUF393 domain-containing protein</fullName>
    </submittedName>
</protein>
<dbReference type="Proteomes" id="UP000305760">
    <property type="component" value="Unassembled WGS sequence"/>
</dbReference>
<reference evidence="1 2" key="1">
    <citation type="submission" date="2019-03" db="EMBL/GenBank/DDBJ databases">
        <title>Arenimonas daejeonensis sp. nov., isolated from compost.</title>
        <authorList>
            <person name="Jeon C.O."/>
        </authorList>
    </citation>
    <scope>NUCLEOTIDE SEQUENCE [LARGE SCALE GENOMIC DNA]</scope>
    <source>
        <strain evidence="1 2">R29</strain>
    </source>
</reference>
<organism evidence="1 2">
    <name type="scientific">Arenimonas terrae</name>
    <dbReference type="NCBI Taxonomy" id="2546226"/>
    <lineage>
        <taxon>Bacteria</taxon>
        <taxon>Pseudomonadati</taxon>
        <taxon>Pseudomonadota</taxon>
        <taxon>Gammaproteobacteria</taxon>
        <taxon>Lysobacterales</taxon>
        <taxon>Lysobacteraceae</taxon>
        <taxon>Arenimonas</taxon>
    </lineage>
</organism>
<accession>A0A5C4RV03</accession>
<dbReference type="AlphaFoldDB" id="A0A5C4RV03"/>
<evidence type="ECO:0000313" key="1">
    <source>
        <dbReference type="EMBL" id="TNJ34765.1"/>
    </source>
</evidence>
<dbReference type="Pfam" id="PF04134">
    <property type="entry name" value="DCC1-like"/>
    <property type="match status" value="1"/>
</dbReference>
<comment type="caution">
    <text evidence="1">The sequence shown here is derived from an EMBL/GenBank/DDBJ whole genome shotgun (WGS) entry which is preliminary data.</text>
</comment>